<evidence type="ECO:0000256" key="5">
    <source>
        <dbReference type="ARBA" id="ARBA00023004"/>
    </source>
</evidence>
<dbReference type="InterPro" id="IPR036396">
    <property type="entry name" value="Cyt_P450_sf"/>
</dbReference>
<dbReference type="EMBL" id="FXEG02000005">
    <property type="protein sequence ID" value="SOX56175.1"/>
    <property type="molecule type" value="Genomic_DNA"/>
</dbReference>
<evidence type="ECO:0000256" key="3">
    <source>
        <dbReference type="ARBA" id="ARBA00022723"/>
    </source>
</evidence>
<sequence length="264" mass="28593">MTVPEIPEIPEIPDIPENPAITRLPWDAADPFAYYEYRRRSEGDVVWEQGMGAWLVLGYQPVQQILGGAGWTSSPLANARAREALRAVDRDMLRRNILFSDGVDHQRLRDSVRDFFTPSFVSGLNEGIEAIATETIDRIPAGVDFDFMTEIAAPLPIAVVAAWMGLDVDTARLFGDECPAISRMINDVADTEAVEAGTAAFAALVAELLPLAADRRTHRRDDLLGYIAADPNLELDDVVTTAAIIAAAGIETTANLLGAAMIGC</sequence>
<evidence type="ECO:0000256" key="4">
    <source>
        <dbReference type="ARBA" id="ARBA00023002"/>
    </source>
</evidence>
<dbReference type="Proteomes" id="UP000236318">
    <property type="component" value="Unassembled WGS sequence"/>
</dbReference>
<dbReference type="InterPro" id="IPR002397">
    <property type="entry name" value="Cyt_P450_B"/>
</dbReference>
<evidence type="ECO:0000313" key="8">
    <source>
        <dbReference type="Proteomes" id="UP000236318"/>
    </source>
</evidence>
<keyword evidence="8" id="KW-1185">Reference proteome</keyword>
<dbReference type="AlphaFoldDB" id="A0A2K4YHA9"/>
<dbReference type="Gene3D" id="1.10.630.10">
    <property type="entry name" value="Cytochrome P450"/>
    <property type="match status" value="1"/>
</dbReference>
<evidence type="ECO:0000256" key="6">
    <source>
        <dbReference type="ARBA" id="ARBA00023033"/>
    </source>
</evidence>
<keyword evidence="6" id="KW-0503">Monooxygenase</keyword>
<dbReference type="PANTHER" id="PTHR46696">
    <property type="entry name" value="P450, PUTATIVE (EUROFUNG)-RELATED"/>
    <property type="match status" value="1"/>
</dbReference>
<comment type="caution">
    <text evidence="7">The sequence shown here is derived from an EMBL/GenBank/DDBJ whole genome shotgun (WGS) entry which is preliminary data.</text>
</comment>
<dbReference type="SUPFAM" id="SSF48264">
    <property type="entry name" value="Cytochrome P450"/>
    <property type="match status" value="1"/>
</dbReference>
<keyword evidence="5" id="KW-0408">Iron</keyword>
<proteinExistence type="inferred from homology"/>
<keyword evidence="2" id="KW-0349">Heme</keyword>
<protein>
    <submittedName>
        <fullName evidence="7">Cytochrome P450</fullName>
    </submittedName>
</protein>
<dbReference type="GO" id="GO:0005506">
    <property type="term" value="F:iron ion binding"/>
    <property type="evidence" value="ECO:0007669"/>
    <property type="project" value="InterPro"/>
</dbReference>
<dbReference type="PANTHER" id="PTHR46696:SF1">
    <property type="entry name" value="CYTOCHROME P450 YJIB-RELATED"/>
    <property type="match status" value="1"/>
</dbReference>
<comment type="similarity">
    <text evidence="1">Belongs to the cytochrome P450 family.</text>
</comment>
<dbReference type="GO" id="GO:0020037">
    <property type="term" value="F:heme binding"/>
    <property type="evidence" value="ECO:0007669"/>
    <property type="project" value="InterPro"/>
</dbReference>
<keyword evidence="3" id="KW-0479">Metal-binding</keyword>
<keyword evidence="4" id="KW-0560">Oxidoreductase</keyword>
<evidence type="ECO:0000256" key="2">
    <source>
        <dbReference type="ARBA" id="ARBA00022617"/>
    </source>
</evidence>
<evidence type="ECO:0000256" key="1">
    <source>
        <dbReference type="ARBA" id="ARBA00010617"/>
    </source>
</evidence>
<evidence type="ECO:0000313" key="7">
    <source>
        <dbReference type="EMBL" id="SOX56175.1"/>
    </source>
</evidence>
<organism evidence="7 8">
    <name type="scientific">Mycobacterium ahvazicum</name>
    <dbReference type="NCBI Taxonomy" id="1964395"/>
    <lineage>
        <taxon>Bacteria</taxon>
        <taxon>Bacillati</taxon>
        <taxon>Actinomycetota</taxon>
        <taxon>Actinomycetes</taxon>
        <taxon>Mycobacteriales</taxon>
        <taxon>Mycobacteriaceae</taxon>
        <taxon>Mycobacterium</taxon>
        <taxon>Mycobacterium simiae complex</taxon>
    </lineage>
</organism>
<dbReference type="GO" id="GO:0004497">
    <property type="term" value="F:monooxygenase activity"/>
    <property type="evidence" value="ECO:0007669"/>
    <property type="project" value="UniProtKB-KW"/>
</dbReference>
<gene>
    <name evidence="7" type="ORF">MAAFP003_4876</name>
</gene>
<accession>A0A2K4YHA9</accession>
<name>A0A2K4YHA9_9MYCO</name>
<dbReference type="GO" id="GO:0016705">
    <property type="term" value="F:oxidoreductase activity, acting on paired donors, with incorporation or reduction of molecular oxygen"/>
    <property type="evidence" value="ECO:0007669"/>
    <property type="project" value="InterPro"/>
</dbReference>
<reference evidence="7" key="1">
    <citation type="submission" date="2018-01" db="EMBL/GenBank/DDBJ databases">
        <authorList>
            <consortium name="Urmite Genomes"/>
        </authorList>
    </citation>
    <scope>NUCLEOTIDE SEQUENCE [LARGE SCALE GENOMIC DNA]</scope>
    <source>
        <strain evidence="7">AFP003</strain>
    </source>
</reference>
<dbReference type="PRINTS" id="PR00359">
    <property type="entry name" value="BP450"/>
</dbReference>